<dbReference type="EMBL" id="JBHVBU010000021">
    <property type="protein sequence ID" value="MFE7963443.1"/>
    <property type="molecule type" value="Genomic_DNA"/>
</dbReference>
<organism evidence="2 3">
    <name type="scientific">Streptomyces cellulosae</name>
    <dbReference type="NCBI Taxonomy" id="1968"/>
    <lineage>
        <taxon>Bacteria</taxon>
        <taxon>Bacillati</taxon>
        <taxon>Actinomycetota</taxon>
        <taxon>Actinomycetes</taxon>
        <taxon>Kitasatosporales</taxon>
        <taxon>Streptomycetaceae</taxon>
        <taxon>Streptomyces</taxon>
    </lineage>
</organism>
<evidence type="ECO:0000313" key="2">
    <source>
        <dbReference type="EMBL" id="MFE7963443.1"/>
    </source>
</evidence>
<accession>A0ABW6JDK5</accession>
<feature type="region of interest" description="Disordered" evidence="1">
    <location>
        <begin position="49"/>
        <end position="72"/>
    </location>
</feature>
<sequence>MSTIDPAELTPELKVAAGRRTPHTQLADWVLLSGADPEARTLYWALSSHSTTPDAREQAGPSVRTLTRNTGPRKADAVADFMLQLEAPSAVDATSRHSDNHPAGVGA</sequence>
<dbReference type="Proteomes" id="UP001600650">
    <property type="component" value="Unassembled WGS sequence"/>
</dbReference>
<proteinExistence type="predicted"/>
<protein>
    <submittedName>
        <fullName evidence="2">Uncharacterized protein</fullName>
    </submittedName>
</protein>
<dbReference type="RefSeq" id="WP_381726243.1">
    <property type="nucleotide sequence ID" value="NZ_JBHVBU010000021.1"/>
</dbReference>
<comment type="caution">
    <text evidence="2">The sequence shown here is derived from an EMBL/GenBank/DDBJ whole genome shotgun (WGS) entry which is preliminary data.</text>
</comment>
<name>A0ABW6JDK5_STRCE</name>
<reference evidence="2 3" key="1">
    <citation type="submission" date="2024-09" db="EMBL/GenBank/DDBJ databases">
        <title>The Natural Products Discovery Center: Release of the First 8490 Sequenced Strains for Exploring Actinobacteria Biosynthetic Diversity.</title>
        <authorList>
            <person name="Kalkreuter E."/>
            <person name="Kautsar S.A."/>
            <person name="Yang D."/>
            <person name="Bader C.D."/>
            <person name="Teijaro C.N."/>
            <person name="Fluegel L."/>
            <person name="Davis C.M."/>
            <person name="Simpson J.R."/>
            <person name="Lauterbach L."/>
            <person name="Steele A.D."/>
            <person name="Gui C."/>
            <person name="Meng S."/>
            <person name="Li G."/>
            <person name="Viehrig K."/>
            <person name="Ye F."/>
            <person name="Su P."/>
            <person name="Kiefer A.F."/>
            <person name="Nichols A."/>
            <person name="Cepeda A.J."/>
            <person name="Yan W."/>
            <person name="Fan B."/>
            <person name="Jiang Y."/>
            <person name="Adhikari A."/>
            <person name="Zheng C.-J."/>
            <person name="Schuster L."/>
            <person name="Cowan T.M."/>
            <person name="Smanski M.J."/>
            <person name="Chevrette M.G."/>
            <person name="De Carvalho L.P.S."/>
            <person name="Shen B."/>
        </authorList>
    </citation>
    <scope>NUCLEOTIDE SEQUENCE [LARGE SCALE GENOMIC DNA]</scope>
    <source>
        <strain evidence="2 3">NPDC057399</strain>
    </source>
</reference>
<evidence type="ECO:0000313" key="3">
    <source>
        <dbReference type="Proteomes" id="UP001600650"/>
    </source>
</evidence>
<gene>
    <name evidence="2" type="ORF">ACFU0X_10375</name>
</gene>
<keyword evidence="3" id="KW-1185">Reference proteome</keyword>
<evidence type="ECO:0000256" key="1">
    <source>
        <dbReference type="SAM" id="MobiDB-lite"/>
    </source>
</evidence>